<evidence type="ECO:0000313" key="2">
    <source>
        <dbReference type="Proteomes" id="UP000499080"/>
    </source>
</evidence>
<gene>
    <name evidence="1" type="ORF">AVEN_188515_1</name>
</gene>
<feature type="non-terminal residue" evidence="1">
    <location>
        <position position="1"/>
    </location>
</feature>
<evidence type="ECO:0000313" key="1">
    <source>
        <dbReference type="EMBL" id="GBN52196.1"/>
    </source>
</evidence>
<reference evidence="1 2" key="1">
    <citation type="journal article" date="2019" name="Sci. Rep.">
        <title>Orb-weaving spider Araneus ventricosus genome elucidates the spidroin gene catalogue.</title>
        <authorList>
            <person name="Kono N."/>
            <person name="Nakamura H."/>
            <person name="Ohtoshi R."/>
            <person name="Moran D.A.P."/>
            <person name="Shinohara A."/>
            <person name="Yoshida Y."/>
            <person name="Fujiwara M."/>
            <person name="Mori M."/>
            <person name="Tomita M."/>
            <person name="Arakawa K."/>
        </authorList>
    </citation>
    <scope>NUCLEOTIDE SEQUENCE [LARGE SCALE GENOMIC DNA]</scope>
</reference>
<organism evidence="1 2">
    <name type="scientific">Araneus ventricosus</name>
    <name type="common">Orbweaver spider</name>
    <name type="synonym">Epeira ventricosa</name>
    <dbReference type="NCBI Taxonomy" id="182803"/>
    <lineage>
        <taxon>Eukaryota</taxon>
        <taxon>Metazoa</taxon>
        <taxon>Ecdysozoa</taxon>
        <taxon>Arthropoda</taxon>
        <taxon>Chelicerata</taxon>
        <taxon>Arachnida</taxon>
        <taxon>Araneae</taxon>
        <taxon>Araneomorphae</taxon>
        <taxon>Entelegynae</taxon>
        <taxon>Araneoidea</taxon>
        <taxon>Araneidae</taxon>
        <taxon>Araneus</taxon>
    </lineage>
</organism>
<dbReference type="AlphaFoldDB" id="A0A4Y2PQ37"/>
<protein>
    <submittedName>
        <fullName evidence="1">Uncharacterized protein</fullName>
    </submittedName>
</protein>
<dbReference type="Proteomes" id="UP000499080">
    <property type="component" value="Unassembled WGS sequence"/>
</dbReference>
<sequence>CSPRLGGLGGVHSRTVALLRWILRRLQRLCRCQSLCLQLLWSLQPSFELLVEEMKKQTWFKESNLGLKFLLLCEID</sequence>
<keyword evidence="2" id="KW-1185">Reference proteome</keyword>
<accession>A0A4Y2PQ37</accession>
<name>A0A4Y2PQ37_ARAVE</name>
<dbReference type="EMBL" id="BGPR01011623">
    <property type="protein sequence ID" value="GBN52196.1"/>
    <property type="molecule type" value="Genomic_DNA"/>
</dbReference>
<proteinExistence type="predicted"/>
<comment type="caution">
    <text evidence="1">The sequence shown here is derived from an EMBL/GenBank/DDBJ whole genome shotgun (WGS) entry which is preliminary data.</text>
</comment>